<dbReference type="Gene3D" id="2.130.10.10">
    <property type="entry name" value="YVTN repeat-like/Quinoprotein amine dehydrogenase"/>
    <property type="match status" value="2"/>
</dbReference>
<feature type="repeat" description="WD" evidence="3">
    <location>
        <begin position="59"/>
        <end position="100"/>
    </location>
</feature>
<feature type="repeat" description="WD" evidence="3">
    <location>
        <begin position="194"/>
        <end position="216"/>
    </location>
</feature>
<protein>
    <submittedName>
        <fullName evidence="4">WD40 repeat domain-containing protein</fullName>
    </submittedName>
</protein>
<dbReference type="EMBL" id="JADEXP010000027">
    <property type="protein sequence ID" value="MBE9066078.1"/>
    <property type="molecule type" value="Genomic_DNA"/>
</dbReference>
<dbReference type="InterPro" id="IPR036322">
    <property type="entry name" value="WD40_repeat_dom_sf"/>
</dbReference>
<evidence type="ECO:0000256" key="1">
    <source>
        <dbReference type="ARBA" id="ARBA00022574"/>
    </source>
</evidence>
<dbReference type="PROSITE" id="PS50082">
    <property type="entry name" value="WD_REPEATS_2"/>
    <property type="match status" value="3"/>
</dbReference>
<reference evidence="4" key="1">
    <citation type="submission" date="2020-10" db="EMBL/GenBank/DDBJ databases">
        <authorList>
            <person name="Castelo-Branco R."/>
            <person name="Eusebio N."/>
            <person name="Adriana R."/>
            <person name="Vieira A."/>
            <person name="Brugerolle De Fraissinette N."/>
            <person name="Rezende De Castro R."/>
            <person name="Schneider M.P."/>
            <person name="Vasconcelos V."/>
            <person name="Leao P.N."/>
        </authorList>
    </citation>
    <scope>NUCLEOTIDE SEQUENCE</scope>
    <source>
        <strain evidence="4">LEGE 11479</strain>
    </source>
</reference>
<dbReference type="PROSITE" id="PS50294">
    <property type="entry name" value="WD_REPEATS_REGION"/>
    <property type="match status" value="2"/>
</dbReference>
<sequence length="356" mass="38477">MLRTKKHKKTVLQQLWNTHLSDYVTAIAWSPAGTQIAASSGAGEVVLYTPATDKSTCLQSPQGESVDALAISADGKFLAAGGQAGTVWIWQLNGDEPTLLTTLEHERTWIDRLQWHPSSPALTFSFGRYVQVWHAVEQTVVTTLNFEDSSVLDLAWNPQGTRLSLGGNQSIKTWKSQDWNEAPVVREVGGASVAVAWSPDGNYLASGNNDRSVLVWAKDHPAPWRMQGFPGKVRQLAWSKPTVRDAPLLASISGEGVVVWTKAADESAGWNPQVLEDHEGMVQAISFRPETLLLASAAEDGCLYLWQKSSQIAQTLKGSAGFSCLAWAGQGTMLAAGGSGGELCVWTETTKGRGFK</sequence>
<dbReference type="SMART" id="SM00320">
    <property type="entry name" value="WD40"/>
    <property type="match status" value="7"/>
</dbReference>
<evidence type="ECO:0000313" key="4">
    <source>
        <dbReference type="EMBL" id="MBE9066078.1"/>
    </source>
</evidence>
<dbReference type="Pfam" id="PF00400">
    <property type="entry name" value="WD40"/>
    <property type="match status" value="6"/>
</dbReference>
<keyword evidence="2" id="KW-0677">Repeat</keyword>
<evidence type="ECO:0000256" key="2">
    <source>
        <dbReference type="ARBA" id="ARBA00022737"/>
    </source>
</evidence>
<dbReference type="PANTHER" id="PTHR19848">
    <property type="entry name" value="WD40 REPEAT PROTEIN"/>
    <property type="match status" value="1"/>
</dbReference>
<dbReference type="InterPro" id="IPR001680">
    <property type="entry name" value="WD40_rpt"/>
</dbReference>
<dbReference type="AlphaFoldDB" id="A0A928X2X6"/>
<dbReference type="InterPro" id="IPR015943">
    <property type="entry name" value="WD40/YVTN_repeat-like_dom_sf"/>
</dbReference>
<accession>A0A928X2X6</accession>
<evidence type="ECO:0000313" key="5">
    <source>
        <dbReference type="Proteomes" id="UP000615026"/>
    </source>
</evidence>
<dbReference type="PANTHER" id="PTHR19848:SF8">
    <property type="entry name" value="F-BOX AND WD REPEAT DOMAIN CONTAINING 7"/>
    <property type="match status" value="1"/>
</dbReference>
<keyword evidence="5" id="KW-1185">Reference proteome</keyword>
<dbReference type="SUPFAM" id="SSF50978">
    <property type="entry name" value="WD40 repeat-like"/>
    <property type="match status" value="1"/>
</dbReference>
<organism evidence="4 5">
    <name type="scientific">Leptolyngbya cf. ectocarpi LEGE 11479</name>
    <dbReference type="NCBI Taxonomy" id="1828722"/>
    <lineage>
        <taxon>Bacteria</taxon>
        <taxon>Bacillati</taxon>
        <taxon>Cyanobacteriota</taxon>
        <taxon>Cyanophyceae</taxon>
        <taxon>Leptolyngbyales</taxon>
        <taxon>Leptolyngbyaceae</taxon>
        <taxon>Leptolyngbya group</taxon>
        <taxon>Leptolyngbya</taxon>
    </lineage>
</organism>
<keyword evidence="1 3" id="KW-0853">WD repeat</keyword>
<feature type="repeat" description="WD" evidence="3">
    <location>
        <begin position="275"/>
        <end position="307"/>
    </location>
</feature>
<dbReference type="Proteomes" id="UP000615026">
    <property type="component" value="Unassembled WGS sequence"/>
</dbReference>
<comment type="caution">
    <text evidence="4">The sequence shown here is derived from an EMBL/GenBank/DDBJ whole genome shotgun (WGS) entry which is preliminary data.</text>
</comment>
<name>A0A928X2X6_LEPEC</name>
<evidence type="ECO:0000256" key="3">
    <source>
        <dbReference type="PROSITE-ProRule" id="PRU00221"/>
    </source>
</evidence>
<gene>
    <name evidence="4" type="ORF">IQ260_05380</name>
</gene>
<proteinExistence type="predicted"/>
<dbReference type="RefSeq" id="WP_193991561.1">
    <property type="nucleotide sequence ID" value="NZ_JADEXP010000027.1"/>
</dbReference>